<dbReference type="GO" id="GO:0005737">
    <property type="term" value="C:cytoplasm"/>
    <property type="evidence" value="ECO:0007669"/>
    <property type="project" value="TreeGrafter"/>
</dbReference>
<evidence type="ECO:0000256" key="1">
    <source>
        <dbReference type="ARBA" id="ARBA00001614"/>
    </source>
</evidence>
<dbReference type="UniPathway" id="UPA00242"/>
<dbReference type="PIRSF" id="PIRSF005096">
    <property type="entry name" value="GALM"/>
    <property type="match status" value="1"/>
</dbReference>
<dbReference type="GO" id="GO:0006006">
    <property type="term" value="P:glucose metabolic process"/>
    <property type="evidence" value="ECO:0007669"/>
    <property type="project" value="TreeGrafter"/>
</dbReference>
<dbReference type="InterPro" id="IPR006311">
    <property type="entry name" value="TAT_signal"/>
</dbReference>
<feature type="region of interest" description="Disordered" evidence="12">
    <location>
        <begin position="1"/>
        <end position="29"/>
    </location>
</feature>
<evidence type="ECO:0000256" key="10">
    <source>
        <dbReference type="PIRSR" id="PIRSR005096-2"/>
    </source>
</evidence>
<evidence type="ECO:0000256" key="6">
    <source>
        <dbReference type="ARBA" id="ARBA00023235"/>
    </source>
</evidence>
<comment type="similarity">
    <text evidence="3 8">Belongs to the aldose epimerase family.</text>
</comment>
<protein>
    <recommendedName>
        <fullName evidence="5 8">Aldose 1-epimerase</fullName>
        <ecNumber evidence="4 8">5.1.3.3</ecNumber>
    </recommendedName>
</protein>
<reference evidence="13 14" key="1">
    <citation type="submission" date="2020-08" db="EMBL/GenBank/DDBJ databases">
        <title>Sequencing the genomes of 1000 actinobacteria strains.</title>
        <authorList>
            <person name="Klenk H.-P."/>
        </authorList>
    </citation>
    <scope>NUCLEOTIDE SEQUENCE [LARGE SCALE GENOMIC DNA]</scope>
    <source>
        <strain evidence="13 14">DSM 15626</strain>
    </source>
</reference>
<dbReference type="SUPFAM" id="SSF74650">
    <property type="entry name" value="Galactose mutarotase-like"/>
    <property type="match status" value="1"/>
</dbReference>
<dbReference type="PANTHER" id="PTHR10091:SF0">
    <property type="entry name" value="GALACTOSE MUTAROTASE"/>
    <property type="match status" value="1"/>
</dbReference>
<dbReference type="NCBIfam" id="NF008277">
    <property type="entry name" value="PRK11055.1"/>
    <property type="match status" value="1"/>
</dbReference>
<dbReference type="InterPro" id="IPR047215">
    <property type="entry name" value="Galactose_mutarotase-like"/>
</dbReference>
<evidence type="ECO:0000256" key="11">
    <source>
        <dbReference type="PIRSR" id="PIRSR005096-3"/>
    </source>
</evidence>
<evidence type="ECO:0000313" key="14">
    <source>
        <dbReference type="Proteomes" id="UP000553957"/>
    </source>
</evidence>
<evidence type="ECO:0000256" key="2">
    <source>
        <dbReference type="ARBA" id="ARBA00005028"/>
    </source>
</evidence>
<evidence type="ECO:0000256" key="3">
    <source>
        <dbReference type="ARBA" id="ARBA00006206"/>
    </source>
</evidence>
<organism evidence="13 14">
    <name type="scientific">Kribbella sandramycini</name>
    <dbReference type="NCBI Taxonomy" id="60450"/>
    <lineage>
        <taxon>Bacteria</taxon>
        <taxon>Bacillati</taxon>
        <taxon>Actinomycetota</taxon>
        <taxon>Actinomycetes</taxon>
        <taxon>Propionibacteriales</taxon>
        <taxon>Kribbellaceae</taxon>
        <taxon>Kribbella</taxon>
    </lineage>
</organism>
<dbReference type="GO" id="GO:0033499">
    <property type="term" value="P:galactose catabolic process via UDP-galactose, Leloir pathway"/>
    <property type="evidence" value="ECO:0007669"/>
    <property type="project" value="TreeGrafter"/>
</dbReference>
<evidence type="ECO:0000256" key="8">
    <source>
        <dbReference type="PIRNR" id="PIRNR005096"/>
    </source>
</evidence>
<dbReference type="RefSeq" id="WP_238355310.1">
    <property type="nucleotide sequence ID" value="NZ_BAAAGT010000001.1"/>
</dbReference>
<dbReference type="EMBL" id="JACHKF010000001">
    <property type="protein sequence ID" value="MBB6564863.1"/>
    <property type="molecule type" value="Genomic_DNA"/>
</dbReference>
<accession>A0A841S6G5</accession>
<gene>
    <name evidence="13" type="ORF">HNR71_000500</name>
</gene>
<dbReference type="CDD" id="cd09019">
    <property type="entry name" value="galactose_mutarotase_like"/>
    <property type="match status" value="1"/>
</dbReference>
<dbReference type="PROSITE" id="PS00545">
    <property type="entry name" value="ALDOSE_1_EPIMERASE"/>
    <property type="match status" value="1"/>
</dbReference>
<name>A0A841S6G5_9ACTN</name>
<dbReference type="PANTHER" id="PTHR10091">
    <property type="entry name" value="ALDOSE-1-EPIMERASE"/>
    <property type="match status" value="1"/>
</dbReference>
<feature type="active site" description="Proton acceptor" evidence="9">
    <location>
        <position position="391"/>
    </location>
</feature>
<keyword evidence="7 8" id="KW-0119">Carbohydrate metabolism</keyword>
<evidence type="ECO:0000256" key="5">
    <source>
        <dbReference type="ARBA" id="ARBA00014165"/>
    </source>
</evidence>
<sequence>MLTVRGSVWKRSRRSSSISEGNAMPEHLPRRQVLRTAGALGLGAAAAGALTGPAEAAGTPDRLATMGAHHGKLEIGKAPFGTTPDGKKVDVYTFSNGRMTISMLTWGATIQRVETPDRRGRVKNISLGFDNLPDYAALSPYFGSTIGRYGNRIAKGKFSIDGNSYQIPLNNGENALHGGTLGFDKKVWSAKIVQSAKAVGVAFTYVSPDGEMGFPGELTSTVTYTLDRDDNLRIEYHATVKGKPTIVNLTNHVYFNLGGEGSGPIDGHVLQLNAPKYTPVDATLIPTGEIAPVAGTPFDFTKPTAIGARLRGDHPQLVVGRGYDHNFVLGGKTGADGLRFAARFWEPEDGRTITVHTSEPGAQFYSGNFLDGTFRGIGDRAYRQGDAFAFETQHFPDSPNQPNFPSTVLRPGQTYRSTTVYNFGTK</sequence>
<evidence type="ECO:0000313" key="13">
    <source>
        <dbReference type="EMBL" id="MBB6564863.1"/>
    </source>
</evidence>
<dbReference type="InterPro" id="IPR008183">
    <property type="entry name" value="Aldose_1/G6P_1-epimerase"/>
</dbReference>
<comment type="catalytic activity">
    <reaction evidence="1 8">
        <text>alpha-D-glucose = beta-D-glucose</text>
        <dbReference type="Rhea" id="RHEA:10264"/>
        <dbReference type="ChEBI" id="CHEBI:15903"/>
        <dbReference type="ChEBI" id="CHEBI:17925"/>
        <dbReference type="EC" id="5.1.3.3"/>
    </reaction>
</comment>
<dbReference type="Pfam" id="PF01263">
    <property type="entry name" value="Aldose_epim"/>
    <property type="match status" value="1"/>
</dbReference>
<evidence type="ECO:0000256" key="7">
    <source>
        <dbReference type="ARBA" id="ARBA00023277"/>
    </source>
</evidence>
<dbReference type="EC" id="5.1.3.3" evidence="4 8"/>
<dbReference type="GO" id="GO:0030246">
    <property type="term" value="F:carbohydrate binding"/>
    <property type="evidence" value="ECO:0007669"/>
    <property type="project" value="InterPro"/>
</dbReference>
<feature type="binding site" evidence="11">
    <location>
        <begin position="252"/>
        <end position="254"/>
    </location>
    <ligand>
        <name>beta-D-galactose</name>
        <dbReference type="ChEBI" id="CHEBI:27667"/>
    </ligand>
</feature>
<evidence type="ECO:0000256" key="12">
    <source>
        <dbReference type="SAM" id="MobiDB-lite"/>
    </source>
</evidence>
<feature type="binding site" evidence="10">
    <location>
        <position position="324"/>
    </location>
    <ligand>
        <name>beta-D-galactose</name>
        <dbReference type="ChEBI" id="CHEBI:27667"/>
    </ligand>
</feature>
<feature type="binding site" evidence="11">
    <location>
        <begin position="151"/>
        <end position="152"/>
    </location>
    <ligand>
        <name>beta-D-galactose</name>
        <dbReference type="ChEBI" id="CHEBI:27667"/>
    </ligand>
</feature>
<evidence type="ECO:0000256" key="9">
    <source>
        <dbReference type="PIRSR" id="PIRSR005096-1"/>
    </source>
</evidence>
<dbReference type="Proteomes" id="UP000553957">
    <property type="component" value="Unassembled WGS sequence"/>
</dbReference>
<evidence type="ECO:0000256" key="4">
    <source>
        <dbReference type="ARBA" id="ARBA00013185"/>
    </source>
</evidence>
<dbReference type="Gene3D" id="2.70.98.10">
    <property type="match status" value="1"/>
</dbReference>
<dbReference type="AlphaFoldDB" id="A0A841S6G5"/>
<dbReference type="InterPro" id="IPR018052">
    <property type="entry name" value="Ald1_epimerase_CS"/>
</dbReference>
<comment type="pathway">
    <text evidence="2 8">Carbohydrate metabolism; hexose metabolism.</text>
</comment>
<keyword evidence="6 8" id="KW-0413">Isomerase</keyword>
<dbReference type="InterPro" id="IPR014718">
    <property type="entry name" value="GH-type_carb-bd"/>
</dbReference>
<proteinExistence type="inferred from homology"/>
<comment type="caution">
    <text evidence="13">The sequence shown here is derived from an EMBL/GenBank/DDBJ whole genome shotgun (WGS) entry which is preliminary data.</text>
</comment>
<feature type="active site" description="Proton donor" evidence="9">
    <location>
        <position position="252"/>
    </location>
</feature>
<dbReference type="PROSITE" id="PS51318">
    <property type="entry name" value="TAT"/>
    <property type="match status" value="1"/>
</dbReference>
<dbReference type="InterPro" id="IPR011013">
    <property type="entry name" value="Gal_mutarotase_sf_dom"/>
</dbReference>
<dbReference type="InterPro" id="IPR015443">
    <property type="entry name" value="Aldose_1-epimerase"/>
</dbReference>
<dbReference type="GO" id="GO:0004034">
    <property type="term" value="F:aldose 1-epimerase activity"/>
    <property type="evidence" value="ECO:0007669"/>
    <property type="project" value="UniProtKB-EC"/>
</dbReference>